<dbReference type="InterPro" id="IPR011050">
    <property type="entry name" value="Pectin_lyase_fold/virulence"/>
</dbReference>
<gene>
    <name evidence="2" type="ORF">EZS28_026889</name>
</gene>
<feature type="signal peptide" evidence="1">
    <location>
        <begin position="1"/>
        <end position="20"/>
    </location>
</feature>
<organism evidence="2 3">
    <name type="scientific">Streblomastix strix</name>
    <dbReference type="NCBI Taxonomy" id="222440"/>
    <lineage>
        <taxon>Eukaryota</taxon>
        <taxon>Metamonada</taxon>
        <taxon>Preaxostyla</taxon>
        <taxon>Oxymonadida</taxon>
        <taxon>Streblomastigidae</taxon>
        <taxon>Streblomastix</taxon>
    </lineage>
</organism>
<dbReference type="AlphaFoldDB" id="A0A5J4V5D7"/>
<accession>A0A5J4V5D7</accession>
<feature type="chain" id="PRO_5023931903" description="Right handed beta helix domain-containing protein" evidence="1">
    <location>
        <begin position="21"/>
        <end position="1229"/>
    </location>
</feature>
<sequence length="1229" mass="133959">MILLLLISFYSFQSFFGVSAEGELKGTVLLENKNYNGVSNQRIWLQFTNERCTVKNCTFSNSQSSQLGGALYIQISNRAPGYMANCTFTNCSSSNNGGALWLDIGTGTVFTMEGLIKFKNCSGLVGGALWLSIGSGTSQLIVNQLQFEECSSSSFGGGMHLLCKLQAIVNIEQLTFKNCSSLSRGGGIHIISEMQGNIQINKITADDCKCTKGNGGGIYASVDFGASSQLKMTEITALNCQAKNDTSSTSPTGYGGGIFITGNGDYNAVSKVLDFKKMKFNGNTAEKAGQTMYVAITKVAEWCRTGTAGEYVKGNYTDGTSSKGELVGIPANNYTFVSYSTSTINSLQKYLEDYWNVDRVEYYIKSGGSDSSQCTSFVPCLSFEAQVIKDHINDATSVLVYIYDTTYILSTAVISQLATPRTFRNYPLTSTTPSVILIRSSGGFDVTGKVRFQLIKFIIDNSVSLQDNPVIYGKESTAEVDIQDCEFSVQNAGSQIQKSFVSLIKGGNHIISNLKAKDISSLKNIIFVDFDEAGQIRISDSQFENITKNDDQVIGGTVSATLFHSSNRIDITDCTFTSCKAQGTWGGAIFINTKNSAIIATISRTQISKCEAQRGGGLFVRTEFGGQIVIDNQCVFKECKANAGNGGGIKAELNYTSGTITSFLIQDALIQDCKAFPSTQHPSLTGFGGGICIGVTGTYDVASQSIDLHGMKIYGNTADKNGKSLYVVMTKLKEWCETGLLGEYVKGNYSDDTSTETDLEGFVMDFRDFYTSSPSQTDQKILEHYWNSPIPSFSIWHVLYRNVGQQGSDSTDCGEVTTPCKTIEHAIKQVSLKKAGSIEQYVELKNIGINQIGYDLTNPIQLSKSGSHADVIKIMKQMYGTPTEMTGNAEIKILKNNDNTKENGKQGWISAFEGLQLRFYCINIIMDNSKLSIPIIYIQDSNSLLELNTVTFSGIKLSPTSEPKGIVQIIVDNSQLIGTNSKFQNIKIDSKGGNVIRIENSGTYPITSSIKGCQFNNINSIGDSNGRGGSAIYMENKHGSKFIIEESSKFQKCVVDKGNGGAIYMATDCSSQFEFKINDGLIQECKAKSDTSKDVPPTGYGGGIYIIGSQDYDVSTSGIDFRGLKIYKNTADKAGQSIYIVMRNLAELVRQGDDGEYVKGNYTTGVSDKKELEGIPANSSTYETLPISEIEQQQRDLEYFWSHPSHSIYHIKYRSGGQNNGEDQQWCGN</sequence>
<evidence type="ECO:0008006" key="4">
    <source>
        <dbReference type="Google" id="ProtNLM"/>
    </source>
</evidence>
<dbReference type="PANTHER" id="PTHR11319:SF35">
    <property type="entry name" value="OUTER MEMBRANE PROTEIN PMPC-RELATED"/>
    <property type="match status" value="1"/>
</dbReference>
<dbReference type="PANTHER" id="PTHR11319">
    <property type="entry name" value="G PROTEIN-COUPLED RECEPTOR-RELATED"/>
    <property type="match status" value="1"/>
</dbReference>
<keyword evidence="1" id="KW-0732">Signal</keyword>
<protein>
    <recommendedName>
        <fullName evidence="4">Right handed beta helix domain-containing protein</fullName>
    </recommendedName>
</protein>
<proteinExistence type="predicted"/>
<evidence type="ECO:0000313" key="2">
    <source>
        <dbReference type="EMBL" id="KAA6377584.1"/>
    </source>
</evidence>
<dbReference type="EMBL" id="SNRW01009710">
    <property type="protein sequence ID" value="KAA6377584.1"/>
    <property type="molecule type" value="Genomic_DNA"/>
</dbReference>
<comment type="caution">
    <text evidence="2">The sequence shown here is derived from an EMBL/GenBank/DDBJ whole genome shotgun (WGS) entry which is preliminary data.</text>
</comment>
<evidence type="ECO:0000313" key="3">
    <source>
        <dbReference type="Proteomes" id="UP000324800"/>
    </source>
</evidence>
<dbReference type="Proteomes" id="UP000324800">
    <property type="component" value="Unassembled WGS sequence"/>
</dbReference>
<name>A0A5J4V5D7_9EUKA</name>
<feature type="non-terminal residue" evidence="2">
    <location>
        <position position="1229"/>
    </location>
</feature>
<dbReference type="SUPFAM" id="SSF51126">
    <property type="entry name" value="Pectin lyase-like"/>
    <property type="match status" value="3"/>
</dbReference>
<evidence type="ECO:0000256" key="1">
    <source>
        <dbReference type="SAM" id="SignalP"/>
    </source>
</evidence>
<reference evidence="2 3" key="1">
    <citation type="submission" date="2019-03" db="EMBL/GenBank/DDBJ databases">
        <title>Single cell metagenomics reveals metabolic interactions within the superorganism composed of flagellate Streblomastix strix and complex community of Bacteroidetes bacteria on its surface.</title>
        <authorList>
            <person name="Treitli S.C."/>
            <person name="Kolisko M."/>
            <person name="Husnik F."/>
            <person name="Keeling P."/>
            <person name="Hampl V."/>
        </authorList>
    </citation>
    <scope>NUCLEOTIDE SEQUENCE [LARGE SCALE GENOMIC DNA]</scope>
    <source>
        <strain evidence="2">ST1C</strain>
    </source>
</reference>